<dbReference type="GO" id="GO:0016787">
    <property type="term" value="F:hydrolase activity"/>
    <property type="evidence" value="ECO:0007669"/>
    <property type="project" value="UniProtKB-KW"/>
</dbReference>
<keyword evidence="2" id="KW-0378">Hydrolase</keyword>
<comment type="caution">
    <text evidence="2">The sequence shown here is derived from an EMBL/GenBank/DDBJ whole genome shotgun (WGS) entry which is preliminary data.</text>
</comment>
<reference evidence="3" key="1">
    <citation type="journal article" date="2019" name="Int. J. Syst. Evol. Microbiol.">
        <title>The Global Catalogue of Microorganisms (GCM) 10K type strain sequencing project: providing services to taxonomists for standard genome sequencing and annotation.</title>
        <authorList>
            <consortium name="The Broad Institute Genomics Platform"/>
            <consortium name="The Broad Institute Genome Sequencing Center for Infectious Disease"/>
            <person name="Wu L."/>
            <person name="Ma J."/>
        </authorList>
    </citation>
    <scope>NUCLEOTIDE SEQUENCE [LARGE SCALE GENOMIC DNA]</scope>
    <source>
        <strain evidence="3">KCTC 52366</strain>
    </source>
</reference>
<organism evidence="2 3">
    <name type="scientific">Psychromarinibacter halotolerans</name>
    <dbReference type="NCBI Taxonomy" id="1775175"/>
    <lineage>
        <taxon>Bacteria</taxon>
        <taxon>Pseudomonadati</taxon>
        <taxon>Pseudomonadota</taxon>
        <taxon>Alphaproteobacteria</taxon>
        <taxon>Rhodobacterales</taxon>
        <taxon>Paracoccaceae</taxon>
        <taxon>Psychromarinibacter</taxon>
    </lineage>
</organism>
<gene>
    <name evidence="2" type="ORF">ACFOGP_07600</name>
</gene>
<dbReference type="EMBL" id="JBHRTB010000010">
    <property type="protein sequence ID" value="MFC3142568.1"/>
    <property type="molecule type" value="Genomic_DNA"/>
</dbReference>
<dbReference type="CDD" id="cd00586">
    <property type="entry name" value="4HBT"/>
    <property type="match status" value="1"/>
</dbReference>
<protein>
    <submittedName>
        <fullName evidence="2">Acyl-CoA thioesterase</fullName>
        <ecNumber evidence="2">3.1.2.-</ecNumber>
    </submittedName>
</protein>
<sequence>MFSNTTRRLIEWGDCDPAGIVFNPKFFVYFDHCTAQLYIAAGFSRSTMLEDFGAVGAPVVKTGAEFYMPSTFGEEVTITSTVTRVGTSSFDVTHRLEKDGVLRVEGKETRVWTLRDPDSGNLVSAPLPEPLAKVFRG</sequence>
<proteinExistence type="predicted"/>
<accession>A0ABV7GQL3</accession>
<keyword evidence="3" id="KW-1185">Reference proteome</keyword>
<dbReference type="InterPro" id="IPR029069">
    <property type="entry name" value="HotDog_dom_sf"/>
</dbReference>
<evidence type="ECO:0000313" key="3">
    <source>
        <dbReference type="Proteomes" id="UP001595632"/>
    </source>
</evidence>
<dbReference type="Proteomes" id="UP001595632">
    <property type="component" value="Unassembled WGS sequence"/>
</dbReference>
<dbReference type="RefSeq" id="WP_275633361.1">
    <property type="nucleotide sequence ID" value="NZ_JARGYD010000005.1"/>
</dbReference>
<dbReference type="Gene3D" id="3.10.129.10">
    <property type="entry name" value="Hotdog Thioesterase"/>
    <property type="match status" value="1"/>
</dbReference>
<evidence type="ECO:0000313" key="2">
    <source>
        <dbReference type="EMBL" id="MFC3142568.1"/>
    </source>
</evidence>
<name>A0ABV7GQL3_9RHOB</name>
<dbReference type="EC" id="3.1.2.-" evidence="2"/>
<dbReference type="SUPFAM" id="SSF54637">
    <property type="entry name" value="Thioesterase/thiol ester dehydrase-isomerase"/>
    <property type="match status" value="1"/>
</dbReference>
<dbReference type="Pfam" id="PF03061">
    <property type="entry name" value="4HBT"/>
    <property type="match status" value="1"/>
</dbReference>
<dbReference type="InterPro" id="IPR006683">
    <property type="entry name" value="Thioestr_dom"/>
</dbReference>
<evidence type="ECO:0000259" key="1">
    <source>
        <dbReference type="Pfam" id="PF03061"/>
    </source>
</evidence>
<feature type="domain" description="Thioesterase" evidence="1">
    <location>
        <begin position="19"/>
        <end position="100"/>
    </location>
</feature>